<sequence length="137" mass="15152">MGNTRSELGNENWGLGPTAVVLHLEHGSPWVYGMLVNNIWSLDNSNADPAYNNGLIQPFLNYNLPGGTYINTAPIITVNWEAEGEQWTLPVGGGLGRIFRLGKLPVNAQLGGYYNVVKPIDGAEWQIRLQMQLMFPK</sequence>
<proteinExistence type="predicted"/>
<name>F9UB90_9GAMM</name>
<dbReference type="STRING" id="768671.ThimaDRAFT_2126"/>
<dbReference type="Proteomes" id="UP000005459">
    <property type="component" value="Unassembled WGS sequence"/>
</dbReference>
<reference evidence="1 2" key="1">
    <citation type="submission" date="2011-06" db="EMBL/GenBank/DDBJ databases">
        <title>The draft genome of Thiocapsa marina 5811.</title>
        <authorList>
            <consortium name="US DOE Joint Genome Institute (JGI-PGF)"/>
            <person name="Lucas S."/>
            <person name="Han J."/>
            <person name="Cheng J.-F."/>
            <person name="Goodwin L."/>
            <person name="Pitluck S."/>
            <person name="Peters L."/>
            <person name="Land M.L."/>
            <person name="Hauser L."/>
            <person name="Vogl K."/>
            <person name="Liu Z."/>
            <person name="Imhoff J."/>
            <person name="Thiel V."/>
            <person name="Frigaard N.-U."/>
            <person name="Bryant D."/>
            <person name="Woyke T.J."/>
        </authorList>
    </citation>
    <scope>NUCLEOTIDE SEQUENCE [LARGE SCALE GENOMIC DNA]</scope>
    <source>
        <strain evidence="1 2">5811</strain>
    </source>
</reference>
<keyword evidence="2" id="KW-1185">Reference proteome</keyword>
<dbReference type="RefSeq" id="WP_007193001.1">
    <property type="nucleotide sequence ID" value="NZ_AFWV01000006.1"/>
</dbReference>
<accession>F9UB90</accession>
<gene>
    <name evidence="1" type="ORF">ThimaDRAFT_2126</name>
</gene>
<dbReference type="OrthoDB" id="9809066at2"/>
<evidence type="ECO:0000313" key="1">
    <source>
        <dbReference type="EMBL" id="EGV18708.1"/>
    </source>
</evidence>
<evidence type="ECO:0000313" key="2">
    <source>
        <dbReference type="Proteomes" id="UP000005459"/>
    </source>
</evidence>
<dbReference type="AlphaFoldDB" id="F9UB90"/>
<protein>
    <recommendedName>
        <fullName evidence="3">Neuromedin U</fullName>
    </recommendedName>
</protein>
<organism evidence="1 2">
    <name type="scientific">Thiocapsa marina 5811</name>
    <dbReference type="NCBI Taxonomy" id="768671"/>
    <lineage>
        <taxon>Bacteria</taxon>
        <taxon>Pseudomonadati</taxon>
        <taxon>Pseudomonadota</taxon>
        <taxon>Gammaproteobacteria</taxon>
        <taxon>Chromatiales</taxon>
        <taxon>Chromatiaceae</taxon>
        <taxon>Thiocapsa</taxon>
    </lineage>
</organism>
<dbReference type="EMBL" id="AFWV01000006">
    <property type="protein sequence ID" value="EGV18708.1"/>
    <property type="molecule type" value="Genomic_DNA"/>
</dbReference>
<dbReference type="PATRIC" id="fig|768671.3.peg.2258"/>
<evidence type="ECO:0008006" key="3">
    <source>
        <dbReference type="Google" id="ProtNLM"/>
    </source>
</evidence>
<dbReference type="eggNOG" id="COG3637">
    <property type="taxonomic scope" value="Bacteria"/>
</dbReference>